<dbReference type="PANTHER" id="PTHR42760:SF37">
    <property type="entry name" value="CLAVALDEHYDE DEHYDROGENASE"/>
    <property type="match status" value="1"/>
</dbReference>
<dbReference type="Gene3D" id="3.40.50.720">
    <property type="entry name" value="NAD(P)-binding Rossmann-like Domain"/>
    <property type="match status" value="1"/>
</dbReference>
<evidence type="ECO:0000256" key="1">
    <source>
        <dbReference type="ARBA" id="ARBA00006484"/>
    </source>
</evidence>
<keyword evidence="6" id="KW-1185">Reference proteome</keyword>
<dbReference type="RefSeq" id="WP_201376936.1">
    <property type="nucleotide sequence ID" value="NZ_BNJG01000007.1"/>
</dbReference>
<dbReference type="InterPro" id="IPR020904">
    <property type="entry name" value="Sc_DH/Rdtase_CS"/>
</dbReference>
<dbReference type="Pfam" id="PF00106">
    <property type="entry name" value="adh_short"/>
    <property type="match status" value="1"/>
</dbReference>
<comment type="caution">
    <text evidence="5">The sequence shown here is derived from an EMBL/GenBank/DDBJ whole genome shotgun (WGS) entry which is preliminary data.</text>
</comment>
<protein>
    <submittedName>
        <fullName evidence="5">3-oxoacyl-ACP reductase</fullName>
    </submittedName>
</protein>
<comment type="similarity">
    <text evidence="1 3">Belongs to the short-chain dehydrogenases/reductases (SDR) family.</text>
</comment>
<dbReference type="PRINTS" id="PR00081">
    <property type="entry name" value="GDHRDH"/>
</dbReference>
<keyword evidence="2" id="KW-0560">Oxidoreductase</keyword>
<name>A0ABQ3V6P0_9CHLR</name>
<sequence>MVNTHDQKQLLIGQVAVVTGGSRGIGRAIALALAAEGASVAIVARSEEQLAETTMLIREMGGEAIAIVGDVSDRQAVVQMAEQVVQQLGPVDILVNNAGRHYALGPLWLVDPDEWLKDVEGNLFSTFLCMHAIMPGMIERRQGRIINISSGAGNLPRPHSTAYTSSKAAVTRLTESAAISARPYDISIFALHPGSVRTAMADYLVNSEEANKWVPEFRTIYDETEIPAERVGELVVFLASGKADLLTGRFLNVYNDIQELVRQAEAIQQQDLYTLRLRQ</sequence>
<reference evidence="5 6" key="1">
    <citation type="journal article" date="2021" name="Int. J. Syst. Evol. Microbiol.">
        <title>Reticulibacter mediterranei gen. nov., sp. nov., within the new family Reticulibacteraceae fam. nov., and Ktedonospora formicarum gen. nov., sp. nov., Ktedonobacter robiniae sp. nov., Dictyobacter formicarum sp. nov. and Dictyobacter arantiisoli sp. nov., belonging to the class Ktedonobacteria.</title>
        <authorList>
            <person name="Yabe S."/>
            <person name="Zheng Y."/>
            <person name="Wang C.M."/>
            <person name="Sakai Y."/>
            <person name="Abe K."/>
            <person name="Yokota A."/>
            <person name="Donadio S."/>
            <person name="Cavaletti L."/>
            <person name="Monciardini P."/>
        </authorList>
    </citation>
    <scope>NUCLEOTIDE SEQUENCE [LARGE SCALE GENOMIC DNA]</scope>
    <source>
        <strain evidence="5 6">SOSP1-30</strain>
    </source>
</reference>
<dbReference type="SUPFAM" id="SSF51735">
    <property type="entry name" value="NAD(P)-binding Rossmann-fold domains"/>
    <property type="match status" value="1"/>
</dbReference>
<dbReference type="EMBL" id="BNJG01000007">
    <property type="protein sequence ID" value="GHO60911.1"/>
    <property type="molecule type" value="Genomic_DNA"/>
</dbReference>
<organism evidence="5 6">
    <name type="scientific">Ktedonobacter robiniae</name>
    <dbReference type="NCBI Taxonomy" id="2778365"/>
    <lineage>
        <taxon>Bacteria</taxon>
        <taxon>Bacillati</taxon>
        <taxon>Chloroflexota</taxon>
        <taxon>Ktedonobacteria</taxon>
        <taxon>Ktedonobacterales</taxon>
        <taxon>Ktedonobacteraceae</taxon>
        <taxon>Ktedonobacter</taxon>
    </lineage>
</organism>
<evidence type="ECO:0000259" key="4">
    <source>
        <dbReference type="SMART" id="SM00822"/>
    </source>
</evidence>
<evidence type="ECO:0000313" key="6">
    <source>
        <dbReference type="Proteomes" id="UP000654345"/>
    </source>
</evidence>
<dbReference type="PROSITE" id="PS00061">
    <property type="entry name" value="ADH_SHORT"/>
    <property type="match status" value="1"/>
</dbReference>
<dbReference type="CDD" id="cd05233">
    <property type="entry name" value="SDR_c"/>
    <property type="match status" value="1"/>
</dbReference>
<dbReference type="PRINTS" id="PR00080">
    <property type="entry name" value="SDRFAMILY"/>
</dbReference>
<dbReference type="InterPro" id="IPR002347">
    <property type="entry name" value="SDR_fam"/>
</dbReference>
<evidence type="ECO:0000256" key="2">
    <source>
        <dbReference type="ARBA" id="ARBA00023002"/>
    </source>
</evidence>
<gene>
    <name evidence="5" type="primary">fabG_2</name>
    <name evidence="5" type="ORF">KSB_93860</name>
</gene>
<accession>A0ABQ3V6P0</accession>
<dbReference type="Proteomes" id="UP000654345">
    <property type="component" value="Unassembled WGS sequence"/>
</dbReference>
<feature type="domain" description="Ketoreductase" evidence="4">
    <location>
        <begin position="14"/>
        <end position="194"/>
    </location>
</feature>
<dbReference type="SMART" id="SM00822">
    <property type="entry name" value="PKS_KR"/>
    <property type="match status" value="1"/>
</dbReference>
<proteinExistence type="inferred from homology"/>
<evidence type="ECO:0000313" key="5">
    <source>
        <dbReference type="EMBL" id="GHO60911.1"/>
    </source>
</evidence>
<dbReference type="PANTHER" id="PTHR42760">
    <property type="entry name" value="SHORT-CHAIN DEHYDROGENASES/REDUCTASES FAMILY MEMBER"/>
    <property type="match status" value="1"/>
</dbReference>
<evidence type="ECO:0000256" key="3">
    <source>
        <dbReference type="RuleBase" id="RU000363"/>
    </source>
</evidence>
<dbReference type="InterPro" id="IPR057326">
    <property type="entry name" value="KR_dom"/>
</dbReference>
<dbReference type="InterPro" id="IPR036291">
    <property type="entry name" value="NAD(P)-bd_dom_sf"/>
</dbReference>